<proteinExistence type="predicted"/>
<evidence type="ECO:0000313" key="2">
    <source>
        <dbReference type="EMBL" id="RPF42439.1"/>
    </source>
</evidence>
<organism evidence="2 3">
    <name type="scientific">Thermodesulfitimonas autotrophica</name>
    <dbReference type="NCBI Taxonomy" id="1894989"/>
    <lineage>
        <taxon>Bacteria</taxon>
        <taxon>Bacillati</taxon>
        <taxon>Bacillota</taxon>
        <taxon>Clostridia</taxon>
        <taxon>Thermoanaerobacterales</taxon>
        <taxon>Thermoanaerobacteraceae</taxon>
        <taxon>Thermodesulfitimonas</taxon>
    </lineage>
</organism>
<keyword evidence="3" id="KW-1185">Reference proteome</keyword>
<dbReference type="Proteomes" id="UP000282654">
    <property type="component" value="Unassembled WGS sequence"/>
</dbReference>
<sequence length="30" mass="3564">MRVRDVVINIWLILTIILFLFLTFTGNKIT</sequence>
<keyword evidence="1" id="KW-0812">Transmembrane</keyword>
<evidence type="ECO:0000256" key="1">
    <source>
        <dbReference type="SAM" id="Phobius"/>
    </source>
</evidence>
<name>A0A3N5A9T7_9THEO</name>
<dbReference type="EMBL" id="RKRE01000003">
    <property type="protein sequence ID" value="RPF42439.1"/>
    <property type="molecule type" value="Genomic_DNA"/>
</dbReference>
<protein>
    <submittedName>
        <fullName evidence="2">Uncharacterized protein</fullName>
    </submittedName>
</protein>
<comment type="caution">
    <text evidence="2">The sequence shown here is derived from an EMBL/GenBank/DDBJ whole genome shotgun (WGS) entry which is preliminary data.</text>
</comment>
<evidence type="ECO:0000313" key="3">
    <source>
        <dbReference type="Proteomes" id="UP000282654"/>
    </source>
</evidence>
<accession>A0A3N5A9T7</accession>
<dbReference type="AlphaFoldDB" id="A0A3N5A9T7"/>
<keyword evidence="1" id="KW-0472">Membrane</keyword>
<keyword evidence="1" id="KW-1133">Transmembrane helix</keyword>
<gene>
    <name evidence="2" type="ORF">EDD75_1540</name>
</gene>
<feature type="transmembrane region" description="Helical" evidence="1">
    <location>
        <begin position="6"/>
        <end position="24"/>
    </location>
</feature>
<reference evidence="2 3" key="1">
    <citation type="submission" date="2018-11" db="EMBL/GenBank/DDBJ databases">
        <title>Genomic Encyclopedia of Type Strains, Phase IV (KMG-IV): sequencing the most valuable type-strain genomes for metagenomic binning, comparative biology and taxonomic classification.</title>
        <authorList>
            <person name="Goeker M."/>
        </authorList>
    </citation>
    <scope>NUCLEOTIDE SEQUENCE [LARGE SCALE GENOMIC DNA]</scope>
    <source>
        <strain evidence="2 3">DSM 102936</strain>
    </source>
</reference>